<reference evidence="1" key="1">
    <citation type="submission" date="2021-07" db="EMBL/GenBank/DDBJ databases">
        <title>New genus and species of the family Alcaligenaceae.</title>
        <authorList>
            <person name="Hahn M.W."/>
        </authorList>
    </citation>
    <scope>NUCLEOTIDE SEQUENCE</scope>
    <source>
        <strain evidence="1">LF4-65</strain>
    </source>
</reference>
<sequence length="110" mass="12289">MTVQVKFLSAFFRKTDIAAHYPGDCRAFESEQFLGVGDADLYCLVAMSGGDLESALDALRTESFEPDDWVALADMWLGPLKHNPHIVFTVKGDSMPPSWVAELREESRHV</sequence>
<dbReference type="EMBL" id="JAHXRI010000010">
    <property type="protein sequence ID" value="MBZ1351177.1"/>
    <property type="molecule type" value="Genomic_DNA"/>
</dbReference>
<evidence type="ECO:0000313" key="2">
    <source>
        <dbReference type="Proteomes" id="UP000739565"/>
    </source>
</evidence>
<evidence type="ECO:0000313" key="1">
    <source>
        <dbReference type="EMBL" id="MBZ1351177.1"/>
    </source>
</evidence>
<comment type="caution">
    <text evidence="1">The sequence shown here is derived from an EMBL/GenBank/DDBJ whole genome shotgun (WGS) entry which is preliminary data.</text>
</comment>
<dbReference type="Proteomes" id="UP000739565">
    <property type="component" value="Unassembled WGS sequence"/>
</dbReference>
<protein>
    <submittedName>
        <fullName evidence="1">Uncharacterized protein</fullName>
    </submittedName>
</protein>
<proteinExistence type="predicted"/>
<name>A0A953NBB7_9BURK</name>
<organism evidence="1 2">
    <name type="scientific">Zwartia hollandica</name>
    <dbReference type="NCBI Taxonomy" id="324606"/>
    <lineage>
        <taxon>Bacteria</taxon>
        <taxon>Pseudomonadati</taxon>
        <taxon>Pseudomonadota</taxon>
        <taxon>Betaproteobacteria</taxon>
        <taxon>Burkholderiales</taxon>
        <taxon>Alcaligenaceae</taxon>
        <taxon>Zwartia</taxon>
    </lineage>
</organism>
<dbReference type="RefSeq" id="WP_259661594.1">
    <property type="nucleotide sequence ID" value="NZ_JAHXRI010000010.1"/>
</dbReference>
<dbReference type="AlphaFoldDB" id="A0A953NBB7"/>
<gene>
    <name evidence="1" type="ORF">KZZ10_11015</name>
</gene>
<accession>A0A953NBB7</accession>
<keyword evidence="2" id="KW-1185">Reference proteome</keyword>